<keyword evidence="4" id="KW-1185">Reference proteome</keyword>
<feature type="domain" description="AB hydrolase-1" evidence="2">
    <location>
        <begin position="172"/>
        <end position="424"/>
    </location>
</feature>
<feature type="compositionally biased region" description="Basic and acidic residues" evidence="1">
    <location>
        <begin position="84"/>
        <end position="110"/>
    </location>
</feature>
<dbReference type="AlphaFoldDB" id="A8IC11"/>
<dbReference type="InterPro" id="IPR000073">
    <property type="entry name" value="AB_hydrolase_1"/>
</dbReference>
<evidence type="ECO:0000313" key="3">
    <source>
        <dbReference type="EMBL" id="BAF89144.1"/>
    </source>
</evidence>
<dbReference type="Proteomes" id="UP000000270">
    <property type="component" value="Chromosome"/>
</dbReference>
<reference evidence="4" key="2">
    <citation type="submission" date="2007-04" db="EMBL/GenBank/DDBJ databases">
        <title>Complete genome sequence of the nitrogen-fixing bacterium Azorhizobium caulinodans ORS571.</title>
        <authorList>
            <person name="Lee K.B."/>
            <person name="Backer P.D."/>
            <person name="Aono T."/>
            <person name="Liu C.T."/>
            <person name="Suzuki S."/>
            <person name="Suzuki T."/>
            <person name="Kaneko T."/>
            <person name="Yamada M."/>
            <person name="Tabata S."/>
            <person name="Kupfer D.M."/>
            <person name="Najar F.Z."/>
            <person name="Wiley G.B."/>
            <person name="Roe B."/>
            <person name="Binnewies T."/>
            <person name="Ussery D."/>
            <person name="Vereecke D."/>
            <person name="Gevers D."/>
            <person name="Holsters M."/>
            <person name="Oyaizu H."/>
        </authorList>
    </citation>
    <scope>NUCLEOTIDE SEQUENCE [LARGE SCALE GENOMIC DNA]</scope>
    <source>
        <strain evidence="4">ATCC 43989 / DSM 5975 / JCM 20966 / LMG 6465 / NBRC 14845 / NCIMB 13405 / ORS 571</strain>
    </source>
</reference>
<dbReference type="Gene3D" id="3.40.50.1820">
    <property type="entry name" value="alpha/beta hydrolase"/>
    <property type="match status" value="1"/>
</dbReference>
<evidence type="ECO:0000259" key="2">
    <source>
        <dbReference type="Pfam" id="PF00561"/>
    </source>
</evidence>
<dbReference type="KEGG" id="azc:AZC_3146"/>
<dbReference type="SUPFAM" id="SSF53474">
    <property type="entry name" value="alpha/beta-Hydrolases"/>
    <property type="match status" value="1"/>
</dbReference>
<evidence type="ECO:0000313" key="4">
    <source>
        <dbReference type="Proteomes" id="UP000000270"/>
    </source>
</evidence>
<dbReference type="EMBL" id="AP009384">
    <property type="protein sequence ID" value="BAF89144.1"/>
    <property type="molecule type" value="Genomic_DNA"/>
</dbReference>
<protein>
    <submittedName>
        <fullName evidence="3">Putative hydrolase</fullName>
    </submittedName>
</protein>
<name>A8IC11_AZOC5</name>
<reference evidence="3 4" key="4">
    <citation type="journal article" date="2009" name="Appl. Environ. Microbiol.">
        <title>Comparative genome-wide transcriptional profiling of Azorhizobium caulinodans ORS571 grown under free-living and symbiotic conditions.</title>
        <authorList>
            <person name="Tsukada S."/>
            <person name="Aono T."/>
            <person name="Akiba N."/>
            <person name="Lee KB."/>
            <person name="Liu CT."/>
            <person name="Toyazaki H."/>
            <person name="Oyaizu H."/>
        </authorList>
    </citation>
    <scope>NUCLEOTIDE SEQUENCE [LARGE SCALE GENOMIC DNA]</scope>
    <source>
        <strain evidence="4">ATCC 43989 / DSM 5975 / JCM 20966 / LMG 6465 / NBRC 14845 / NCIMB 13405 / ORS 571</strain>
    </source>
</reference>
<dbReference type="HOGENOM" id="CLU_020336_2_0_5"/>
<dbReference type="InterPro" id="IPR050266">
    <property type="entry name" value="AB_hydrolase_sf"/>
</dbReference>
<proteinExistence type="predicted"/>
<keyword evidence="3" id="KW-0378">Hydrolase</keyword>
<organism evidence="3 4">
    <name type="scientific">Azorhizobium caulinodans (strain ATCC 43989 / DSM 5975 / JCM 20966 / LMG 6465 / NBRC 14845 / NCIMB 13405 / ORS 571)</name>
    <dbReference type="NCBI Taxonomy" id="438753"/>
    <lineage>
        <taxon>Bacteria</taxon>
        <taxon>Pseudomonadati</taxon>
        <taxon>Pseudomonadota</taxon>
        <taxon>Alphaproteobacteria</taxon>
        <taxon>Hyphomicrobiales</taxon>
        <taxon>Xanthobacteraceae</taxon>
        <taxon>Azorhizobium</taxon>
    </lineage>
</organism>
<dbReference type="GO" id="GO:0016020">
    <property type="term" value="C:membrane"/>
    <property type="evidence" value="ECO:0007669"/>
    <property type="project" value="TreeGrafter"/>
</dbReference>
<reference evidence="3 4" key="6">
    <citation type="journal article" date="2011" name="Appl. Environ. Microbiol.">
        <title>Involvement of the azorhizobial chromosome partition gene (parA) in the onset of bacteroid differentiation during Sesbania rostrata stem nodule development.</title>
        <authorList>
            <person name="Liu CT."/>
            <person name="Lee KB."/>
            <person name="Wang YS."/>
            <person name="Peng MH."/>
            <person name="Lee KT."/>
            <person name="Suzuki S."/>
            <person name="Suzuki T."/>
            <person name="Oyaizu H."/>
        </authorList>
    </citation>
    <scope>NUCLEOTIDE SEQUENCE [LARGE SCALE GENOMIC DNA]</scope>
    <source>
        <strain evidence="4">ATCC 43989 / DSM 5975 / JCM 20966 / LMG 6465 / NBRC 14845 / NCIMB 13405 / ORS 571</strain>
    </source>
</reference>
<evidence type="ECO:0000256" key="1">
    <source>
        <dbReference type="SAM" id="MobiDB-lite"/>
    </source>
</evidence>
<dbReference type="PANTHER" id="PTHR43798:SF33">
    <property type="entry name" value="HYDROLASE, PUTATIVE (AFU_ORTHOLOGUE AFUA_2G14860)-RELATED"/>
    <property type="match status" value="1"/>
</dbReference>
<dbReference type="eggNOG" id="COG2267">
    <property type="taxonomic scope" value="Bacteria"/>
</dbReference>
<dbReference type="GO" id="GO:0047372">
    <property type="term" value="F:monoacylglycerol lipase activity"/>
    <property type="evidence" value="ECO:0007669"/>
    <property type="project" value="TreeGrafter"/>
</dbReference>
<reference evidence="3 4" key="5">
    <citation type="journal article" date="2010" name="Appl. Environ. Microbiol.">
        <title>phrR-like gene praR of Azorhizobium caulinodans ORS571 is essential for symbiosis with Sesbania rostrata and is involved in expression of reb genes.</title>
        <authorList>
            <person name="Akiba N."/>
            <person name="Aono T."/>
            <person name="Toyazaki H."/>
            <person name="Sato S."/>
            <person name="Oyaizu H."/>
        </authorList>
    </citation>
    <scope>NUCLEOTIDE SEQUENCE [LARGE SCALE GENOMIC DNA]</scope>
    <source>
        <strain evidence="4">ATCC 43989 / DSM 5975 / JCM 20966 / LMG 6465 / NBRC 14845 / NCIMB 13405 / ORS 571</strain>
    </source>
</reference>
<dbReference type="Pfam" id="PF00561">
    <property type="entry name" value="Abhydrolase_1"/>
    <property type="match status" value="1"/>
</dbReference>
<reference evidence="3 4" key="1">
    <citation type="journal article" date="2007" name="Appl. Environ. Microbiol.">
        <title>Rhizobial factors required for stem nodule maturation and maintenance in Sesbania rostrata-Azorhizobium caulinodans ORS571 symbiosis.</title>
        <authorList>
            <person name="Suzuki S."/>
            <person name="Aono T."/>
            <person name="Lee KB."/>
            <person name="Suzuki T."/>
            <person name="Liu CT."/>
            <person name="Miwa H."/>
            <person name="Wakao S."/>
            <person name="Iki T."/>
            <person name="Oyaizu H."/>
        </authorList>
    </citation>
    <scope>NUCLEOTIDE SEQUENCE [LARGE SCALE GENOMIC DNA]</scope>
    <source>
        <strain evidence="4">ATCC 43989 / DSM 5975 / JCM 20966 / LMG 6465 / NBRC 14845 / NCIMB 13405 / ORS 571</strain>
    </source>
</reference>
<feature type="region of interest" description="Disordered" evidence="1">
    <location>
        <begin position="84"/>
        <end position="125"/>
    </location>
</feature>
<dbReference type="InterPro" id="IPR029058">
    <property type="entry name" value="AB_hydrolase_fold"/>
</dbReference>
<gene>
    <name evidence="3" type="ordered locus">AZC_3146</name>
</gene>
<reference evidence="3 4" key="3">
    <citation type="journal article" date="2008" name="BMC Genomics">
        <title>The genome of the versatile nitrogen fixer Azorhizobium caulinodans ORS571.</title>
        <authorList>
            <person name="Lee KB."/>
            <person name="Backer P.D."/>
            <person name="Aono T."/>
            <person name="Liu CT."/>
            <person name="Suzuki S."/>
            <person name="Suzuki T."/>
            <person name="Kaneko T."/>
            <person name="Yamada M."/>
            <person name="Tabata S."/>
            <person name="Kupfer D.M."/>
            <person name="Najar F.Z."/>
            <person name="Wiley G.B."/>
            <person name="Roe B."/>
            <person name="Binnewies T.T."/>
            <person name="Ussery D.W."/>
            <person name="D'Haeze W."/>
            <person name="Herder J.D."/>
            <person name="Gevers D."/>
            <person name="Vereecke D."/>
            <person name="Holsters M."/>
            <person name="Oyaizu H."/>
        </authorList>
    </citation>
    <scope>NUCLEOTIDE SEQUENCE [LARGE SCALE GENOMIC DNA]</scope>
    <source>
        <strain evidence="4">ATCC 43989 / DSM 5975 / JCM 20966 / LMG 6465 / NBRC 14845 / NCIMB 13405 / ORS 571</strain>
    </source>
</reference>
<accession>A8IC11</accession>
<dbReference type="STRING" id="438753.AZC_3146"/>
<sequence>MRRAPARYPKHVREETAKGRLRPGFPEAIVRACRDARVATTGCPFSERRRITGVFDAPGKDSMRAARLALALALLAAPAAAQETVKDTTVKDPTVKDQTVKDQAVKDTPKHAAPSETEAPRPDGAPVVRAYGAELQDFPYPYEVKRFEFVSQRKPLQMTYMDVKPEQPNGRTVVLLHGKNFCGATWEATMAVLLKAGYRVVAPDQIGFCKSSKPMGYQFSLYQLAANTKALLEQIGVEKPIIMGHSMGGMLAMRYAISFPDALSGLVLVNPIGLEDWRAAGIPARTVDQWFAGELRTTFDSIKAYQQKTYYAGSWSPDYDRWVAMLAGMYQGDGKAAVAWDQALASDMVYGQPVVYELGKIGAPTLMLIGEKDLTAIGKDAAPPEVQKKVGNYAKLGPAAAAAIPDAKLVMFPDLGHAPQMQAPDRFHAALMKGLADLK</sequence>
<dbReference type="InterPro" id="IPR000639">
    <property type="entry name" value="Epox_hydrolase-like"/>
</dbReference>
<dbReference type="GO" id="GO:0046464">
    <property type="term" value="P:acylglycerol catabolic process"/>
    <property type="evidence" value="ECO:0007669"/>
    <property type="project" value="TreeGrafter"/>
</dbReference>
<dbReference type="PRINTS" id="PR00111">
    <property type="entry name" value="ABHYDROLASE"/>
</dbReference>
<dbReference type="PANTHER" id="PTHR43798">
    <property type="entry name" value="MONOACYLGLYCEROL LIPASE"/>
    <property type="match status" value="1"/>
</dbReference>
<dbReference type="PRINTS" id="PR00412">
    <property type="entry name" value="EPOXHYDRLASE"/>
</dbReference>